<reference evidence="10" key="1">
    <citation type="journal article" date="2011" name="Genome Res.">
        <title>Phylogeny-wide analysis of social amoeba genomes highlights ancient origins for complex intercellular communication.</title>
        <authorList>
            <person name="Heidel A.J."/>
            <person name="Lawal H.M."/>
            <person name="Felder M."/>
            <person name="Schilde C."/>
            <person name="Helps N.R."/>
            <person name="Tunggal B."/>
            <person name="Rivero F."/>
            <person name="John U."/>
            <person name="Schleicher M."/>
            <person name="Eichinger L."/>
            <person name="Platzer M."/>
            <person name="Noegel A.A."/>
            <person name="Schaap P."/>
            <person name="Gloeckner G."/>
        </authorList>
    </citation>
    <scope>NUCLEOTIDE SEQUENCE [LARGE SCALE GENOMIC DNA]</scope>
    <source>
        <strain evidence="10">SH3</strain>
    </source>
</reference>
<keyword evidence="6 7" id="KW-0627">Porphyrin biosynthesis</keyword>
<dbReference type="PANTHER" id="PTHR11108">
    <property type="entry name" value="FERROCHELATASE"/>
    <property type="match status" value="1"/>
</dbReference>
<comment type="pathway">
    <text evidence="1 7">Porphyrin-containing compound metabolism; protoheme biosynthesis; protoheme from protoporphyrin-IX: step 1/1.</text>
</comment>
<dbReference type="Proteomes" id="UP000007797">
    <property type="component" value="Unassembled WGS sequence"/>
</dbReference>
<comment type="function">
    <text evidence="7">Catalyzes the ferrous insertion into protoporphyrin IX.</text>
</comment>
<protein>
    <recommendedName>
        <fullName evidence="7">Ferrochelatase</fullName>
        <ecNumber evidence="7">4.98.1.1</ecNumber>
    </recommendedName>
</protein>
<dbReference type="Gene3D" id="3.40.50.1400">
    <property type="match status" value="2"/>
</dbReference>
<dbReference type="NCBIfam" id="TIGR00109">
    <property type="entry name" value="hemH"/>
    <property type="match status" value="1"/>
</dbReference>
<dbReference type="OrthoDB" id="1323at2759"/>
<keyword evidence="5 7" id="KW-0456">Lyase</keyword>
<evidence type="ECO:0000256" key="8">
    <source>
        <dbReference type="SAM" id="MobiDB-lite"/>
    </source>
</evidence>
<dbReference type="InterPro" id="IPR019772">
    <property type="entry name" value="Ferrochelatase_AS"/>
</dbReference>
<evidence type="ECO:0000256" key="4">
    <source>
        <dbReference type="ARBA" id="ARBA00023133"/>
    </source>
</evidence>
<keyword evidence="7" id="KW-0472">Membrane</keyword>
<dbReference type="GO" id="GO:0004325">
    <property type="term" value="F:ferrochelatase activity"/>
    <property type="evidence" value="ECO:0007669"/>
    <property type="project" value="UniProtKB-UniRule"/>
</dbReference>
<evidence type="ECO:0000256" key="5">
    <source>
        <dbReference type="ARBA" id="ARBA00023239"/>
    </source>
</evidence>
<dbReference type="InterPro" id="IPR001015">
    <property type="entry name" value="Ferrochelatase"/>
</dbReference>
<dbReference type="EC" id="4.98.1.1" evidence="7"/>
<feature type="region of interest" description="Disordered" evidence="8">
    <location>
        <begin position="67"/>
        <end position="91"/>
    </location>
</feature>
<proteinExistence type="inferred from homology"/>
<dbReference type="GO" id="GO:0005743">
    <property type="term" value="C:mitochondrial inner membrane"/>
    <property type="evidence" value="ECO:0007669"/>
    <property type="project" value="UniProtKB-SubCell"/>
</dbReference>
<dbReference type="CDD" id="cd00419">
    <property type="entry name" value="Ferrochelatase_C"/>
    <property type="match status" value="1"/>
</dbReference>
<organism evidence="9 10">
    <name type="scientific">Cavenderia fasciculata</name>
    <name type="common">Slime mold</name>
    <name type="synonym">Dictyostelium fasciculatum</name>
    <dbReference type="NCBI Taxonomy" id="261658"/>
    <lineage>
        <taxon>Eukaryota</taxon>
        <taxon>Amoebozoa</taxon>
        <taxon>Evosea</taxon>
        <taxon>Eumycetozoa</taxon>
        <taxon>Dictyostelia</taxon>
        <taxon>Acytosteliales</taxon>
        <taxon>Cavenderiaceae</taxon>
        <taxon>Cavenderia</taxon>
    </lineage>
</organism>
<dbReference type="GO" id="GO:0006783">
    <property type="term" value="P:heme biosynthetic process"/>
    <property type="evidence" value="ECO:0007669"/>
    <property type="project" value="UniProtKB-UniRule"/>
</dbReference>
<dbReference type="Pfam" id="PF00762">
    <property type="entry name" value="Ferrochelatase"/>
    <property type="match status" value="1"/>
</dbReference>
<keyword evidence="3 7" id="KW-0408">Iron</keyword>
<dbReference type="SUPFAM" id="SSF53800">
    <property type="entry name" value="Chelatase"/>
    <property type="match status" value="1"/>
</dbReference>
<evidence type="ECO:0000256" key="2">
    <source>
        <dbReference type="ARBA" id="ARBA00007718"/>
    </source>
</evidence>
<dbReference type="STRING" id="1054147.F4PPB0"/>
<dbReference type="KEGG" id="dfa:DFA_04341"/>
<dbReference type="UniPathway" id="UPA00252">
    <property type="reaction ID" value="UER00325"/>
</dbReference>
<dbReference type="EMBL" id="GL883009">
    <property type="protein sequence ID" value="EGG22223.1"/>
    <property type="molecule type" value="Genomic_DNA"/>
</dbReference>
<keyword evidence="4 7" id="KW-0350">Heme biosynthesis</keyword>
<dbReference type="PROSITE" id="PS00534">
    <property type="entry name" value="FERROCHELATASE"/>
    <property type="match status" value="1"/>
</dbReference>
<gene>
    <name evidence="9" type="primary">hemH</name>
    <name evidence="9" type="ORF">DFA_04341</name>
</gene>
<evidence type="ECO:0000256" key="6">
    <source>
        <dbReference type="ARBA" id="ARBA00023244"/>
    </source>
</evidence>
<dbReference type="AlphaFoldDB" id="F4PPB0"/>
<feature type="compositionally biased region" description="Low complexity" evidence="8">
    <location>
        <begin position="470"/>
        <end position="480"/>
    </location>
</feature>
<dbReference type="PANTHER" id="PTHR11108:SF1">
    <property type="entry name" value="FERROCHELATASE, MITOCHONDRIAL"/>
    <property type="match status" value="1"/>
</dbReference>
<sequence length="486" mass="54393">MNSLSNSILKNYNLFLLAAPKQTRNIILNNLQPSSSSLSFHNNNQLYTYYSSSLTCNNTTSTTIRQYTSSTKNQNNDEKQPLSSTTHNDIIPSKPKTAIVMLNLGGPQNLDEVEPFLTRLFSDRDIIKLPFQSIAGKVIAKRRTPAVRKLYEAIGGGSPIKKWTTLQGRAIEKILDARSPETAPHKTYIGFRYAAPLIDRALEEMKSDGVTRAIAFTQYPHYSCTTTGSSLNNLWKTLEQKGLERHFEWSIIDRWPLHGGFVNAITSNLEKAIEAFNTRAKELGMADEKPVIVFSAHSLPMKTVERGDPYPGEIQATVQAVMDRLAVKEGRPTTSDKYASILCWQSKVGPLPWLVPKTVDIVTQLAKENKNCIVVPVAFTSDHIETLSEIDIELQHSAKENGMRLMIRSESLNDNPLIIDAMADIVHQHLVSKQSISNPTKYTFKCPGCIDQSHKYCRTIRNPIGGGGQQPQQQQPQQQQTITENK</sequence>
<keyword evidence="7" id="KW-0999">Mitochondrion inner membrane</keyword>
<keyword evidence="10" id="KW-1185">Reference proteome</keyword>
<keyword evidence="7" id="KW-0496">Mitochondrion</keyword>
<evidence type="ECO:0000313" key="9">
    <source>
        <dbReference type="EMBL" id="EGG22223.1"/>
    </source>
</evidence>
<comment type="subcellular location">
    <subcellularLocation>
        <location evidence="7">Mitochondrion inner membrane</location>
    </subcellularLocation>
</comment>
<evidence type="ECO:0000256" key="3">
    <source>
        <dbReference type="ARBA" id="ARBA00023004"/>
    </source>
</evidence>
<comment type="catalytic activity">
    <reaction evidence="7">
        <text>heme b + 2 H(+) = protoporphyrin IX + Fe(2+)</text>
        <dbReference type="Rhea" id="RHEA:22584"/>
        <dbReference type="ChEBI" id="CHEBI:15378"/>
        <dbReference type="ChEBI" id="CHEBI:29033"/>
        <dbReference type="ChEBI" id="CHEBI:57306"/>
        <dbReference type="ChEBI" id="CHEBI:60344"/>
        <dbReference type="EC" id="4.98.1.1"/>
    </reaction>
</comment>
<evidence type="ECO:0000256" key="7">
    <source>
        <dbReference type="RuleBase" id="RU000607"/>
    </source>
</evidence>
<evidence type="ECO:0000313" key="10">
    <source>
        <dbReference type="Proteomes" id="UP000007797"/>
    </source>
</evidence>
<name>F4PPB0_CACFS</name>
<dbReference type="OMA" id="DPYHCEC"/>
<dbReference type="InterPro" id="IPR033644">
    <property type="entry name" value="Ferrochelatase_C"/>
</dbReference>
<accession>F4PPB0</accession>
<dbReference type="RefSeq" id="XP_004360074.1">
    <property type="nucleotide sequence ID" value="XM_004360017.1"/>
</dbReference>
<comment type="similarity">
    <text evidence="2 7">Belongs to the ferrochelatase family.</text>
</comment>
<dbReference type="GeneID" id="14874769"/>
<evidence type="ECO:0000256" key="1">
    <source>
        <dbReference type="ARBA" id="ARBA00004943"/>
    </source>
</evidence>
<dbReference type="HAMAP" id="MF_00323">
    <property type="entry name" value="Ferrochelatase"/>
    <property type="match status" value="1"/>
</dbReference>
<feature type="region of interest" description="Disordered" evidence="8">
    <location>
        <begin position="461"/>
        <end position="486"/>
    </location>
</feature>
<dbReference type="InterPro" id="IPR033659">
    <property type="entry name" value="Ferrochelatase_N"/>
</dbReference>
<dbReference type="CDD" id="cd03411">
    <property type="entry name" value="Ferrochelatase_N"/>
    <property type="match status" value="1"/>
</dbReference>